<protein>
    <submittedName>
        <fullName evidence="5">AsmA family protein</fullName>
    </submittedName>
</protein>
<evidence type="ECO:0000256" key="1">
    <source>
        <dbReference type="SAM" id="Coils"/>
    </source>
</evidence>
<feature type="compositionally biased region" description="Low complexity" evidence="2">
    <location>
        <begin position="1229"/>
        <end position="1239"/>
    </location>
</feature>
<evidence type="ECO:0000313" key="6">
    <source>
        <dbReference type="Proteomes" id="UP000664122"/>
    </source>
</evidence>
<dbReference type="RefSeq" id="WP_207255861.1">
    <property type="nucleotide sequence ID" value="NZ_JAFMPP010000001.1"/>
</dbReference>
<gene>
    <name evidence="5" type="ORF">J1C48_01415</name>
</gene>
<organism evidence="5 6">
    <name type="scientific">Jiella flava</name>
    <dbReference type="NCBI Taxonomy" id="2816857"/>
    <lineage>
        <taxon>Bacteria</taxon>
        <taxon>Pseudomonadati</taxon>
        <taxon>Pseudomonadota</taxon>
        <taxon>Alphaproteobacteria</taxon>
        <taxon>Hyphomicrobiales</taxon>
        <taxon>Aurantimonadaceae</taxon>
        <taxon>Jiella</taxon>
    </lineage>
</organism>
<reference evidence="5" key="1">
    <citation type="submission" date="2021-03" db="EMBL/GenBank/DDBJ databases">
        <title>Whole genome sequence of Jiella sp. CQZ9-1.</title>
        <authorList>
            <person name="Tuo L."/>
        </authorList>
    </citation>
    <scope>NUCLEOTIDE SEQUENCE</scope>
    <source>
        <strain evidence="5">CQZ9-1</strain>
    </source>
</reference>
<keyword evidence="3" id="KW-1133">Transmembrane helix</keyword>
<dbReference type="GO" id="GO:0005886">
    <property type="term" value="C:plasma membrane"/>
    <property type="evidence" value="ECO:0007669"/>
    <property type="project" value="TreeGrafter"/>
</dbReference>
<keyword evidence="3" id="KW-0472">Membrane</keyword>
<feature type="compositionally biased region" description="Pro residues" evidence="2">
    <location>
        <begin position="1260"/>
        <end position="1273"/>
    </location>
</feature>
<evidence type="ECO:0000256" key="2">
    <source>
        <dbReference type="SAM" id="MobiDB-lite"/>
    </source>
</evidence>
<evidence type="ECO:0000256" key="3">
    <source>
        <dbReference type="SAM" id="Phobius"/>
    </source>
</evidence>
<feature type="coiled-coil region" evidence="1">
    <location>
        <begin position="1151"/>
        <end position="1212"/>
    </location>
</feature>
<name>A0A939JSL6_9HYPH</name>
<keyword evidence="1" id="KW-0175">Coiled coil</keyword>
<dbReference type="PIRSF" id="PIRSF034039">
    <property type="entry name" value="UCP034039"/>
    <property type="match status" value="1"/>
</dbReference>
<evidence type="ECO:0000313" key="5">
    <source>
        <dbReference type="EMBL" id="MBO0661220.1"/>
    </source>
</evidence>
<comment type="caution">
    <text evidence="5">The sequence shown here is derived from an EMBL/GenBank/DDBJ whole genome shotgun (WGS) entry which is preliminary data.</text>
</comment>
<dbReference type="GO" id="GO:0090313">
    <property type="term" value="P:regulation of protein targeting to membrane"/>
    <property type="evidence" value="ECO:0007669"/>
    <property type="project" value="TreeGrafter"/>
</dbReference>
<keyword evidence="3" id="KW-0812">Transmembrane</keyword>
<dbReference type="EMBL" id="JAFMPP010000001">
    <property type="protein sequence ID" value="MBO0661220.1"/>
    <property type="molecule type" value="Genomic_DNA"/>
</dbReference>
<dbReference type="InterPro" id="IPR017023">
    <property type="entry name" value="UCP034039"/>
</dbReference>
<feature type="transmembrane region" description="Helical" evidence="3">
    <location>
        <begin position="7"/>
        <end position="31"/>
    </location>
</feature>
<evidence type="ECO:0000259" key="4">
    <source>
        <dbReference type="Pfam" id="PF05170"/>
    </source>
</evidence>
<feature type="region of interest" description="Disordered" evidence="2">
    <location>
        <begin position="1229"/>
        <end position="1286"/>
    </location>
</feature>
<proteinExistence type="predicted"/>
<dbReference type="Pfam" id="PF05170">
    <property type="entry name" value="AsmA"/>
    <property type="match status" value="1"/>
</dbReference>
<sequence>MGDRNLVRAFVLVGGLLVLALVGALVAPYFIDWTAYRADFEREASKILGHKVVVEGTASARLLPFPSVTFNDVEVKDDDGSTLLTVARFRMDAELAPYLSGEIYIYSMTLDRPIVRLPVRPDHSVRWVVSDPKIPTGAKVVLQNVVIDHGTVVIEDKGLGRTQTLFDVNAKLSAGSLAGPVDGGGSFTVDGEPVDFDLSTGVPQDDGTLPLRITASNQALDGQITLDGKASAPKGVPSFVGTLSMLRPAPKLAALVAADDQAGPFTALKAQGEAASEGRTGRLDAAPLKASGAITLGPAHAAVSDLRVQAGGGPQPYVLTGSGDLDYGKAVRFSLKLKGEQVNVDALAEQKPANAAPTETSSKATRQTLEQRIEAMRRVLQKVPRPRMDGRVEISLPVVTAGDTTIRDVAFVAEPRRAGWKLDSFGAEFPGRTRLEASGDLTLDDAMGFTGDLLLASRQPSGFSDWLTGHVDPAVRSLTRAGFSARTTLTAQAQVFDNLEIDVGGDKITGRMARQEADGATTMTAKLSGGRVDLDAVLALSRLFTGHAHSIADADRFDLALDAGPVTFADGQADKVDADLSFDGDSLTVDHLKIAGLAGANLTSSGNLTDLNGGAPKGKLDVGLDAKDPKRFFAFLRELQPGIPLIEVLSRRAGQLAPLKLSGDVETIEGETGKKPTLLVRLDGTAAGTKIDLSSAIENGIYARTESGRFGLDLRFENDRPTVLLSQLGIPAAGAAPEQPLEVELSVSAAETGPAVTSATARSPGSEISIDGMVDVAPGGVTGANLALYMNSEDASPWLRALALDLGQSVNAVPVSLNASVIYQDGGWQVSGINGEVAGDTVDGDLEMPAGQPLGGRVKLSSLSLPWLANLAYGRPLVEATGTVDWSKSAFSPTLLPPVDGQLKLSAGRLDLLGGLTLSGVGADLQFTPTSLSLANLRGRLESAETTGTLVMRNAGGLAGFSLAAFGQGIDLAKYAPALSNGEGAARLDGEIRLETSGQSYQAMIASLSGAGNVTVANAKIPGVPPAVFKPLLAAADAPTFKPQADTAATWQRLSTGAAFPIDDVTSDFTVNGGKLDLAPVDLVQNGERLTVAANLNLAALTLGGNLNLVIDPGLDHVEGADPTVTYGLSGPTSDPRLTADTAALTNYLSVRALEREQARVEKMQEGLQEKLRLRREARFYRWREATAEAEHQAAEARLEAAAAAAAAIEQRQAAERAAAEKAAAAARRQQEAAAAAKAVTRNREDGAKASRNAPSLTFDPPPTGTQNPPPPKFEALPGVKNPLDF</sequence>
<dbReference type="InterPro" id="IPR007844">
    <property type="entry name" value="AsmA"/>
</dbReference>
<accession>A0A939JSL6</accession>
<dbReference type="Proteomes" id="UP000664122">
    <property type="component" value="Unassembled WGS sequence"/>
</dbReference>
<keyword evidence="6" id="KW-1185">Reference proteome</keyword>
<dbReference type="PANTHER" id="PTHR30441">
    <property type="entry name" value="DUF748 DOMAIN-CONTAINING PROTEIN"/>
    <property type="match status" value="1"/>
</dbReference>
<dbReference type="PANTHER" id="PTHR30441:SF4">
    <property type="entry name" value="PROTEIN ASMA"/>
    <property type="match status" value="1"/>
</dbReference>
<feature type="domain" description="AsmA" evidence="4">
    <location>
        <begin position="13"/>
        <end position="294"/>
    </location>
</feature>
<dbReference type="InterPro" id="IPR052894">
    <property type="entry name" value="AsmA-related"/>
</dbReference>